<comment type="caution">
    <text evidence="1">The sequence shown here is derived from an EMBL/GenBank/DDBJ whole genome shotgun (WGS) entry which is preliminary data.</text>
</comment>
<dbReference type="AlphaFoldDB" id="A0A4Y2HEE4"/>
<evidence type="ECO:0000313" key="2">
    <source>
        <dbReference type="Proteomes" id="UP000499080"/>
    </source>
</evidence>
<name>A0A4Y2HEE4_ARAVE</name>
<proteinExistence type="predicted"/>
<dbReference type="Proteomes" id="UP000499080">
    <property type="component" value="Unassembled WGS sequence"/>
</dbReference>
<dbReference type="EMBL" id="BGPR01001880">
    <property type="protein sequence ID" value="GBM63649.1"/>
    <property type="molecule type" value="Genomic_DNA"/>
</dbReference>
<protein>
    <submittedName>
        <fullName evidence="1">Uncharacterized protein</fullName>
    </submittedName>
</protein>
<gene>
    <name evidence="1" type="ORF">AVEN_10127_1</name>
</gene>
<sequence length="144" mass="16173">MALSITSTNEWSVGDRLDSCSLCRRFNEMFVVDRLDFPPRHLLCSVTHGMGKKLLVADDLGGSYNMCFLFISKIQDNLGYLILIRGAFSFQVEQSKFGSAPTNPGRLVTLVLNRNFARLYICLLLKNASKLQEMETPSCFYAGC</sequence>
<keyword evidence="2" id="KW-1185">Reference proteome</keyword>
<accession>A0A4Y2HEE4</accession>
<organism evidence="1 2">
    <name type="scientific">Araneus ventricosus</name>
    <name type="common">Orbweaver spider</name>
    <name type="synonym">Epeira ventricosa</name>
    <dbReference type="NCBI Taxonomy" id="182803"/>
    <lineage>
        <taxon>Eukaryota</taxon>
        <taxon>Metazoa</taxon>
        <taxon>Ecdysozoa</taxon>
        <taxon>Arthropoda</taxon>
        <taxon>Chelicerata</taxon>
        <taxon>Arachnida</taxon>
        <taxon>Araneae</taxon>
        <taxon>Araneomorphae</taxon>
        <taxon>Entelegynae</taxon>
        <taxon>Araneoidea</taxon>
        <taxon>Araneidae</taxon>
        <taxon>Araneus</taxon>
    </lineage>
</organism>
<evidence type="ECO:0000313" key="1">
    <source>
        <dbReference type="EMBL" id="GBM63649.1"/>
    </source>
</evidence>
<reference evidence="1 2" key="1">
    <citation type="journal article" date="2019" name="Sci. Rep.">
        <title>Orb-weaving spider Araneus ventricosus genome elucidates the spidroin gene catalogue.</title>
        <authorList>
            <person name="Kono N."/>
            <person name="Nakamura H."/>
            <person name="Ohtoshi R."/>
            <person name="Moran D.A.P."/>
            <person name="Shinohara A."/>
            <person name="Yoshida Y."/>
            <person name="Fujiwara M."/>
            <person name="Mori M."/>
            <person name="Tomita M."/>
            <person name="Arakawa K."/>
        </authorList>
    </citation>
    <scope>NUCLEOTIDE SEQUENCE [LARGE SCALE GENOMIC DNA]</scope>
</reference>